<reference evidence="1" key="1">
    <citation type="submission" date="2022-11" db="EMBL/GenBank/DDBJ databases">
        <title>Methylomonas rapida sp. nov., Carotenoid-Producing Obligate Methanotrophs with High Growth Characteristics and Biotechnological Potential.</title>
        <authorList>
            <person name="Tikhonova E.N."/>
            <person name="Suleimanov R.Z."/>
            <person name="Miroshnikov K."/>
            <person name="Oshkin I.Y."/>
            <person name="Belova S.E."/>
            <person name="Danilova O.V."/>
            <person name="Ashikhmin A."/>
            <person name="Konopkin A."/>
            <person name="But S.Y."/>
            <person name="Khmelenina V.N."/>
            <person name="Kuznetsov N."/>
            <person name="Pimenov N.V."/>
            <person name="Dedysh S.N."/>
        </authorList>
    </citation>
    <scope>NUCLEOTIDE SEQUENCE</scope>
    <source>
        <strain evidence="1">MP1</strain>
    </source>
</reference>
<dbReference type="EMBL" id="CP113517">
    <property type="protein sequence ID" value="WAR43971.1"/>
    <property type="molecule type" value="Genomic_DNA"/>
</dbReference>
<keyword evidence="2" id="KW-1185">Reference proteome</keyword>
<accession>A0ABY7GHJ9</accession>
<evidence type="ECO:0000313" key="1">
    <source>
        <dbReference type="EMBL" id="WAR43971.1"/>
    </source>
</evidence>
<dbReference type="RefSeq" id="WP_255188960.1">
    <property type="nucleotide sequence ID" value="NZ_CP113517.1"/>
</dbReference>
<sequence length="55" mass="6073">MTHQAMNTSLHSENAKTKAPMACNATEFASACPGYQITPKNFLMHLYALKLKGFL</sequence>
<name>A0ABY7GHJ9_9GAMM</name>
<protein>
    <submittedName>
        <fullName evidence="1">Uncharacterized protein</fullName>
    </submittedName>
</protein>
<dbReference type="Proteomes" id="UP001162780">
    <property type="component" value="Chromosome"/>
</dbReference>
<gene>
    <name evidence="1" type="ORF">NM686_016575</name>
</gene>
<proteinExistence type="predicted"/>
<organism evidence="1 2">
    <name type="scientific">Methylomonas rapida</name>
    <dbReference type="NCBI Taxonomy" id="2963939"/>
    <lineage>
        <taxon>Bacteria</taxon>
        <taxon>Pseudomonadati</taxon>
        <taxon>Pseudomonadota</taxon>
        <taxon>Gammaproteobacteria</taxon>
        <taxon>Methylococcales</taxon>
        <taxon>Methylococcaceae</taxon>
        <taxon>Methylomonas</taxon>
    </lineage>
</organism>
<evidence type="ECO:0000313" key="2">
    <source>
        <dbReference type="Proteomes" id="UP001162780"/>
    </source>
</evidence>